<gene>
    <name evidence="9" type="ORF">H8E19_06545</name>
</gene>
<evidence type="ECO:0000256" key="2">
    <source>
        <dbReference type="ARBA" id="ARBA00022448"/>
    </source>
</evidence>
<feature type="transmembrane region" description="Helical" evidence="7">
    <location>
        <begin position="232"/>
        <end position="253"/>
    </location>
</feature>
<evidence type="ECO:0000256" key="6">
    <source>
        <dbReference type="ARBA" id="ARBA00023136"/>
    </source>
</evidence>
<dbReference type="GO" id="GO:0005886">
    <property type="term" value="C:plasma membrane"/>
    <property type="evidence" value="ECO:0007669"/>
    <property type="project" value="UniProtKB-SubCell"/>
</dbReference>
<comment type="caution">
    <text evidence="9">The sequence shown here is derived from an EMBL/GenBank/DDBJ whole genome shotgun (WGS) entry which is preliminary data.</text>
</comment>
<evidence type="ECO:0000313" key="10">
    <source>
        <dbReference type="Proteomes" id="UP000650524"/>
    </source>
</evidence>
<comment type="subcellular location">
    <subcellularLocation>
        <location evidence="1 7">Cell membrane</location>
        <topology evidence="1 7">Multi-pass membrane protein</topology>
    </subcellularLocation>
</comment>
<dbReference type="InterPro" id="IPR000515">
    <property type="entry name" value="MetI-like"/>
</dbReference>
<evidence type="ECO:0000256" key="4">
    <source>
        <dbReference type="ARBA" id="ARBA00022692"/>
    </source>
</evidence>
<dbReference type="InterPro" id="IPR035906">
    <property type="entry name" value="MetI-like_sf"/>
</dbReference>
<proteinExistence type="inferred from homology"/>
<keyword evidence="4 7" id="KW-0812">Transmembrane</keyword>
<keyword evidence="6 7" id="KW-0472">Membrane</keyword>
<dbReference type="SUPFAM" id="SSF161098">
    <property type="entry name" value="MetI-like"/>
    <property type="match status" value="1"/>
</dbReference>
<feature type="domain" description="ABC transmembrane type-1" evidence="8">
    <location>
        <begin position="78"/>
        <end position="262"/>
    </location>
</feature>
<organism evidence="9 10">
    <name type="scientific">Candidatus Desulfacyla euxinica</name>
    <dbReference type="NCBI Taxonomy" id="2841693"/>
    <lineage>
        <taxon>Bacteria</taxon>
        <taxon>Deltaproteobacteria</taxon>
        <taxon>Candidatus Desulfacyla</taxon>
    </lineage>
</organism>
<feature type="transmembrane region" description="Helical" evidence="7">
    <location>
        <begin position="117"/>
        <end position="138"/>
    </location>
</feature>
<dbReference type="GO" id="GO:0055085">
    <property type="term" value="P:transmembrane transport"/>
    <property type="evidence" value="ECO:0007669"/>
    <property type="project" value="InterPro"/>
</dbReference>
<dbReference type="PANTHER" id="PTHR30151">
    <property type="entry name" value="ALKANE SULFONATE ABC TRANSPORTER-RELATED, MEMBRANE SUBUNIT"/>
    <property type="match status" value="1"/>
</dbReference>
<feature type="transmembrane region" description="Helical" evidence="7">
    <location>
        <begin position="184"/>
        <end position="212"/>
    </location>
</feature>
<dbReference type="AlphaFoldDB" id="A0A8J6MY49"/>
<dbReference type="EMBL" id="JACNJD010000183">
    <property type="protein sequence ID" value="MBC8177049.1"/>
    <property type="molecule type" value="Genomic_DNA"/>
</dbReference>
<dbReference type="Pfam" id="PF00528">
    <property type="entry name" value="BPD_transp_1"/>
    <property type="match status" value="1"/>
</dbReference>
<reference evidence="9 10" key="1">
    <citation type="submission" date="2020-08" db="EMBL/GenBank/DDBJ databases">
        <title>Bridging the membrane lipid divide: bacteria of the FCB group superphylum have the potential to synthesize archaeal ether lipids.</title>
        <authorList>
            <person name="Villanueva L."/>
            <person name="Von Meijenfeldt F.A.B."/>
            <person name="Westbye A.B."/>
            <person name="Yadav S."/>
            <person name="Hopmans E.C."/>
            <person name="Dutilh B.E."/>
            <person name="Sinninghe Damste J.S."/>
        </authorList>
    </citation>
    <scope>NUCLEOTIDE SEQUENCE [LARGE SCALE GENOMIC DNA]</scope>
    <source>
        <strain evidence="9">NIOZ-UU27</strain>
    </source>
</reference>
<name>A0A8J6MY49_9DELT</name>
<dbReference type="Gene3D" id="1.10.3720.10">
    <property type="entry name" value="MetI-like"/>
    <property type="match status" value="1"/>
</dbReference>
<feature type="transmembrane region" description="Helical" evidence="7">
    <location>
        <begin position="28"/>
        <end position="49"/>
    </location>
</feature>
<protein>
    <submittedName>
        <fullName evidence="9">ABC transporter permease</fullName>
    </submittedName>
</protein>
<feature type="transmembrane region" description="Helical" evidence="7">
    <location>
        <begin position="85"/>
        <end position="105"/>
    </location>
</feature>
<accession>A0A8J6MY49</accession>
<evidence type="ECO:0000313" key="9">
    <source>
        <dbReference type="EMBL" id="MBC8177049.1"/>
    </source>
</evidence>
<feature type="transmembrane region" description="Helical" evidence="7">
    <location>
        <begin position="144"/>
        <end position="163"/>
    </location>
</feature>
<evidence type="ECO:0000256" key="7">
    <source>
        <dbReference type="RuleBase" id="RU363032"/>
    </source>
</evidence>
<dbReference type="Proteomes" id="UP000650524">
    <property type="component" value="Unassembled WGS sequence"/>
</dbReference>
<evidence type="ECO:0000256" key="3">
    <source>
        <dbReference type="ARBA" id="ARBA00022475"/>
    </source>
</evidence>
<dbReference type="PROSITE" id="PS50928">
    <property type="entry name" value="ABC_TM1"/>
    <property type="match status" value="1"/>
</dbReference>
<dbReference type="CDD" id="cd06261">
    <property type="entry name" value="TM_PBP2"/>
    <property type="match status" value="1"/>
</dbReference>
<sequence length="282" mass="31403">MANAKQEALELVFKQPTFVSKVFSQKTILNTISVVSVFVVWALLVHFQVYRFSLLPSPAEVLEWGREWVTTKVFWIDTGMTTARVLVGVTAAYVIGIPLGLMIGWKKVFSDLSFPMLEILRPIPAPAYLPIAILLLPWQEASVAFIPFIDALFPVLLNTIIGVKLIDRDYFRAAQCLGSSPRQIFWHVVLPGALPSISSGCAIGMGIGWMGAVVGEMITGKWGLGYRIWESYILLRYPLIIDGMIAIGILGFASSKLIRYLTIRLVPWRKAITESLDESITK</sequence>
<keyword evidence="2 7" id="KW-0813">Transport</keyword>
<keyword evidence="5 7" id="KW-1133">Transmembrane helix</keyword>
<evidence type="ECO:0000256" key="5">
    <source>
        <dbReference type="ARBA" id="ARBA00022989"/>
    </source>
</evidence>
<evidence type="ECO:0000256" key="1">
    <source>
        <dbReference type="ARBA" id="ARBA00004651"/>
    </source>
</evidence>
<keyword evidence="3" id="KW-1003">Cell membrane</keyword>
<comment type="similarity">
    <text evidence="7">Belongs to the binding-protein-dependent transport system permease family.</text>
</comment>
<evidence type="ECO:0000259" key="8">
    <source>
        <dbReference type="PROSITE" id="PS50928"/>
    </source>
</evidence>
<dbReference type="PANTHER" id="PTHR30151:SF0">
    <property type="entry name" value="ABC TRANSPORTER PERMEASE PROTEIN MJ0413-RELATED"/>
    <property type="match status" value="1"/>
</dbReference>